<dbReference type="PANTHER" id="PTHR43451">
    <property type="entry name" value="ACETYLTRANSFERASE (GNAT) FAMILY PROTEIN"/>
    <property type="match status" value="1"/>
</dbReference>
<dbReference type="PROSITE" id="PS51186">
    <property type="entry name" value="GNAT"/>
    <property type="match status" value="1"/>
</dbReference>
<accession>A0A3L7ZL50</accession>
<dbReference type="Proteomes" id="UP000278164">
    <property type="component" value="Unassembled WGS sequence"/>
</dbReference>
<sequence>MQELFRSTVLHVNIRHYTKEEVEDWASCGDSVEHLKELLSHNHFIGAFDKANRMVGFSSMNKDGYLHSMFVHKDWQGKGVATQLLSEVERIAKQLGVVEITSEVSLTARPFFEKKGYEIVKIQKYRANKLELTNFIMRHKFL</sequence>
<evidence type="ECO:0000313" key="3">
    <source>
        <dbReference type="Proteomes" id="UP000278164"/>
    </source>
</evidence>
<dbReference type="EMBL" id="RAYI01000038">
    <property type="protein sequence ID" value="RLT72439.1"/>
    <property type="molecule type" value="Genomic_DNA"/>
</dbReference>
<reference evidence="2 3" key="1">
    <citation type="submission" date="2018-09" db="EMBL/GenBank/DDBJ databases">
        <title>Murine metabolic-syndrome-specific gut microbial biobank.</title>
        <authorList>
            <person name="Liu C."/>
        </authorList>
    </citation>
    <scope>NUCLEOTIDE SEQUENCE [LARGE SCALE GENOMIC DNA]</scope>
    <source>
        <strain evidence="2 3">8-P5</strain>
    </source>
</reference>
<dbReference type="CDD" id="cd04301">
    <property type="entry name" value="NAT_SF"/>
    <property type="match status" value="1"/>
</dbReference>
<dbReference type="Pfam" id="PF13673">
    <property type="entry name" value="Acetyltransf_10"/>
    <property type="match status" value="1"/>
</dbReference>
<evidence type="ECO:0000259" key="1">
    <source>
        <dbReference type="PROSITE" id="PS51186"/>
    </source>
</evidence>
<name>A0A3L7ZL50_PARDI</name>
<dbReference type="SUPFAM" id="SSF55729">
    <property type="entry name" value="Acyl-CoA N-acyltransferases (Nat)"/>
    <property type="match status" value="1"/>
</dbReference>
<feature type="domain" description="N-acetyltransferase" evidence="1">
    <location>
        <begin position="12"/>
        <end position="142"/>
    </location>
</feature>
<dbReference type="AlphaFoldDB" id="A0A3L7ZL50"/>
<keyword evidence="2" id="KW-0808">Transferase</keyword>
<organism evidence="2 3">
    <name type="scientific">Parabacteroides distasonis</name>
    <dbReference type="NCBI Taxonomy" id="823"/>
    <lineage>
        <taxon>Bacteria</taxon>
        <taxon>Pseudomonadati</taxon>
        <taxon>Bacteroidota</taxon>
        <taxon>Bacteroidia</taxon>
        <taxon>Bacteroidales</taxon>
        <taxon>Tannerellaceae</taxon>
        <taxon>Parabacteroides</taxon>
    </lineage>
</organism>
<proteinExistence type="predicted"/>
<dbReference type="Gene3D" id="3.40.630.30">
    <property type="match status" value="1"/>
</dbReference>
<dbReference type="RefSeq" id="WP_121737023.1">
    <property type="nucleotide sequence ID" value="NZ_RAYI01000038.1"/>
</dbReference>
<protein>
    <submittedName>
        <fullName evidence="2">GNAT family N-acetyltransferase</fullName>
    </submittedName>
</protein>
<gene>
    <name evidence="2" type="ORF">D7V78_15820</name>
</gene>
<evidence type="ECO:0000313" key="2">
    <source>
        <dbReference type="EMBL" id="RLT72439.1"/>
    </source>
</evidence>
<dbReference type="InterPro" id="IPR016181">
    <property type="entry name" value="Acyl_CoA_acyltransferase"/>
</dbReference>
<dbReference type="InterPro" id="IPR000182">
    <property type="entry name" value="GNAT_dom"/>
</dbReference>
<comment type="caution">
    <text evidence="2">The sequence shown here is derived from an EMBL/GenBank/DDBJ whole genome shotgun (WGS) entry which is preliminary data.</text>
</comment>
<dbReference type="InterPro" id="IPR052564">
    <property type="entry name" value="N-acetyltrans/Recomb-assoc"/>
</dbReference>
<dbReference type="PANTHER" id="PTHR43451:SF1">
    <property type="entry name" value="ACETYLTRANSFERASE"/>
    <property type="match status" value="1"/>
</dbReference>
<dbReference type="OrthoDB" id="424368at2"/>
<dbReference type="GO" id="GO:0016747">
    <property type="term" value="F:acyltransferase activity, transferring groups other than amino-acyl groups"/>
    <property type="evidence" value="ECO:0007669"/>
    <property type="project" value="InterPro"/>
</dbReference>